<protein>
    <submittedName>
        <fullName evidence="1">Uncharacterized protein</fullName>
    </submittedName>
</protein>
<comment type="caution">
    <text evidence="1">The sequence shown here is derived from an EMBL/GenBank/DDBJ whole genome shotgun (WGS) entry which is preliminary data.</text>
</comment>
<proteinExistence type="predicted"/>
<dbReference type="EMBL" id="JAENRR010000087">
    <property type="protein sequence ID" value="MBK3519713.1"/>
    <property type="molecule type" value="Genomic_DNA"/>
</dbReference>
<evidence type="ECO:0000313" key="2">
    <source>
        <dbReference type="Proteomes" id="UP000605676"/>
    </source>
</evidence>
<dbReference type="RefSeq" id="WP_200466932.1">
    <property type="nucleotide sequence ID" value="NZ_JAENRR010000087.1"/>
</dbReference>
<accession>A0ABS1HPV3</accession>
<sequence length="155" mass="17610">MDVIVKKAIVDLLINAIKVKRISNSIECITGANELSAAFNMLSPILRLMGLNLKDKELQKRIEFTEAWEQFFIASASNGSPKNAAWILYHELDELIKSLSEPENDYEKTINTAVAEFIREDKRGNKGAIHDLNGKYKAANRLFPEAKSRLKRQYV</sequence>
<reference evidence="1 2" key="1">
    <citation type="submission" date="2021-01" db="EMBL/GenBank/DDBJ databases">
        <title>Carboxyliciviraga sp.nov., isolated from coastal sediments.</title>
        <authorList>
            <person name="Lu D."/>
            <person name="Zhang T."/>
        </authorList>
    </citation>
    <scope>NUCLEOTIDE SEQUENCE [LARGE SCALE GENOMIC DNA]</scope>
    <source>
        <strain evidence="1 2">N1Y132</strain>
    </source>
</reference>
<gene>
    <name evidence="1" type="ORF">JIV24_20400</name>
</gene>
<evidence type="ECO:0000313" key="1">
    <source>
        <dbReference type="EMBL" id="MBK3519713.1"/>
    </source>
</evidence>
<dbReference type="Proteomes" id="UP000605676">
    <property type="component" value="Unassembled WGS sequence"/>
</dbReference>
<organism evidence="1 2">
    <name type="scientific">Carboxylicivirga marina</name>
    <dbReference type="NCBI Taxonomy" id="2800988"/>
    <lineage>
        <taxon>Bacteria</taxon>
        <taxon>Pseudomonadati</taxon>
        <taxon>Bacteroidota</taxon>
        <taxon>Bacteroidia</taxon>
        <taxon>Marinilabiliales</taxon>
        <taxon>Marinilabiliaceae</taxon>
        <taxon>Carboxylicivirga</taxon>
    </lineage>
</organism>
<name>A0ABS1HPV3_9BACT</name>
<keyword evidence="2" id="KW-1185">Reference proteome</keyword>